<dbReference type="OrthoDB" id="2626014at2759"/>
<accession>A0A9P5UEB9</accession>
<dbReference type="PANTHER" id="PTHR38686">
    <property type="entry name" value="APOLIPOPROTEIN N-ACYLTRANSFERASE"/>
    <property type="match status" value="1"/>
</dbReference>
<evidence type="ECO:0000256" key="1">
    <source>
        <dbReference type="SAM" id="Phobius"/>
    </source>
</evidence>
<dbReference type="PANTHER" id="PTHR38686:SF1">
    <property type="entry name" value="APOLIPOPROTEIN N-ACYLTRANSFERASE"/>
    <property type="match status" value="1"/>
</dbReference>
<keyword evidence="1" id="KW-0812">Transmembrane</keyword>
<organism evidence="2 3">
    <name type="scientific">Rhodocollybia butyracea</name>
    <dbReference type="NCBI Taxonomy" id="206335"/>
    <lineage>
        <taxon>Eukaryota</taxon>
        <taxon>Fungi</taxon>
        <taxon>Dikarya</taxon>
        <taxon>Basidiomycota</taxon>
        <taxon>Agaricomycotina</taxon>
        <taxon>Agaricomycetes</taxon>
        <taxon>Agaricomycetidae</taxon>
        <taxon>Agaricales</taxon>
        <taxon>Marasmiineae</taxon>
        <taxon>Omphalotaceae</taxon>
        <taxon>Rhodocollybia</taxon>
    </lineage>
</organism>
<name>A0A9P5UEB9_9AGAR</name>
<keyword evidence="1" id="KW-1133">Transmembrane helix</keyword>
<dbReference type="AlphaFoldDB" id="A0A9P5UEB9"/>
<feature type="transmembrane region" description="Helical" evidence="1">
    <location>
        <begin position="493"/>
        <end position="514"/>
    </location>
</feature>
<feature type="transmembrane region" description="Helical" evidence="1">
    <location>
        <begin position="87"/>
        <end position="109"/>
    </location>
</feature>
<evidence type="ECO:0000313" key="2">
    <source>
        <dbReference type="EMBL" id="KAF9076067.1"/>
    </source>
</evidence>
<evidence type="ECO:0008006" key="4">
    <source>
        <dbReference type="Google" id="ProtNLM"/>
    </source>
</evidence>
<feature type="transmembrane region" description="Helical" evidence="1">
    <location>
        <begin position="58"/>
        <end position="75"/>
    </location>
</feature>
<protein>
    <recommendedName>
        <fullName evidence="4">CN hydrolase domain-containing protein</fullName>
    </recommendedName>
</protein>
<dbReference type="EMBL" id="JADNRY010000007">
    <property type="protein sequence ID" value="KAF9076067.1"/>
    <property type="molecule type" value="Genomic_DNA"/>
</dbReference>
<reference evidence="2" key="1">
    <citation type="submission" date="2020-11" db="EMBL/GenBank/DDBJ databases">
        <authorList>
            <consortium name="DOE Joint Genome Institute"/>
            <person name="Ahrendt S."/>
            <person name="Riley R."/>
            <person name="Andreopoulos W."/>
            <person name="Labutti K."/>
            <person name="Pangilinan J."/>
            <person name="Ruiz-Duenas F.J."/>
            <person name="Barrasa J.M."/>
            <person name="Sanchez-Garcia M."/>
            <person name="Camarero S."/>
            <person name="Miyauchi S."/>
            <person name="Serrano A."/>
            <person name="Linde D."/>
            <person name="Babiker R."/>
            <person name="Drula E."/>
            <person name="Ayuso-Fernandez I."/>
            <person name="Pacheco R."/>
            <person name="Padilla G."/>
            <person name="Ferreira P."/>
            <person name="Barriuso J."/>
            <person name="Kellner H."/>
            <person name="Castanera R."/>
            <person name="Alfaro M."/>
            <person name="Ramirez L."/>
            <person name="Pisabarro A.G."/>
            <person name="Kuo A."/>
            <person name="Tritt A."/>
            <person name="Lipzen A."/>
            <person name="He G."/>
            <person name="Yan M."/>
            <person name="Ng V."/>
            <person name="Cullen D."/>
            <person name="Martin F."/>
            <person name="Rosso M.-N."/>
            <person name="Henrissat B."/>
            <person name="Hibbett D."/>
            <person name="Martinez A.T."/>
            <person name="Grigoriev I.V."/>
        </authorList>
    </citation>
    <scope>NUCLEOTIDE SEQUENCE</scope>
    <source>
        <strain evidence="2">AH 40177</strain>
    </source>
</reference>
<dbReference type="GO" id="GO:0042158">
    <property type="term" value="P:lipoprotein biosynthetic process"/>
    <property type="evidence" value="ECO:0007669"/>
    <property type="project" value="InterPro"/>
</dbReference>
<dbReference type="InterPro" id="IPR004563">
    <property type="entry name" value="Apolipo_AcylTrfase"/>
</dbReference>
<evidence type="ECO:0000313" key="3">
    <source>
        <dbReference type="Proteomes" id="UP000772434"/>
    </source>
</evidence>
<comment type="caution">
    <text evidence="2">The sequence shown here is derived from an EMBL/GenBank/DDBJ whole genome shotgun (WGS) entry which is preliminary data.</text>
</comment>
<keyword evidence="3" id="KW-1185">Reference proteome</keyword>
<dbReference type="Gene3D" id="3.60.110.10">
    <property type="entry name" value="Carbon-nitrogen hydrolase"/>
    <property type="match status" value="1"/>
</dbReference>
<sequence>MSSEIFHTHQHSLLFCATVLSSFFALTTIPSFIPCTLHLSILLFYAPLLFGNRSKTQILSLWLALTIVKSSHWFIPSLNALSTPSTSVVLLLAHGAVTSFVSLFSVLVYTRSRTRSSVPMLFPTLWATVWWTLALLSPVGYLTSWSPLTGLSNYDWLVSVFGGPARDWLVAAWAIVISEAFEMWYMGLEKPEEAPLISSVSSAPRAGNRFRGTLVFVLIALAIPPYFSPGPSLALPRPISATDSTPLTVGCVLPRAKGDQKLSFEDFLNETKTMADRTNIALWPEGAVSFANEKDREKSLVKLQNVTEKSRDLLVGVSFEESYVDPSGRSMSRTGLALVSKYSATEMIYYKRNLVPIAESFRLQKSTNPPQLLTYDIKLPKWAPKETRPISITASICLDLAMPDPFIDLKKRPNLILAPARTWDIAVGIAMWEQAKQRALELNSMVLWCDGGEGGVSGIAAPEQGMKEVMQAGAGSWMRTVGLEYPANDRRTLYATMGSGIPILLMWASVGVVLGSGRFGRILPILRNLQQRFLHWRDSRRVQTEEGNLLLD</sequence>
<feature type="transmembrane region" description="Helical" evidence="1">
    <location>
        <begin position="121"/>
        <end position="148"/>
    </location>
</feature>
<dbReference type="SUPFAM" id="SSF56317">
    <property type="entry name" value="Carbon-nitrogen hydrolase"/>
    <property type="match status" value="1"/>
</dbReference>
<proteinExistence type="predicted"/>
<dbReference type="GO" id="GO:0016410">
    <property type="term" value="F:N-acyltransferase activity"/>
    <property type="evidence" value="ECO:0007669"/>
    <property type="project" value="InterPro"/>
</dbReference>
<dbReference type="Proteomes" id="UP000772434">
    <property type="component" value="Unassembled WGS sequence"/>
</dbReference>
<feature type="transmembrane region" description="Helical" evidence="1">
    <location>
        <begin position="20"/>
        <end position="46"/>
    </location>
</feature>
<dbReference type="GO" id="GO:0016020">
    <property type="term" value="C:membrane"/>
    <property type="evidence" value="ECO:0007669"/>
    <property type="project" value="InterPro"/>
</dbReference>
<keyword evidence="1" id="KW-0472">Membrane</keyword>
<dbReference type="InterPro" id="IPR036526">
    <property type="entry name" value="C-N_Hydrolase_sf"/>
</dbReference>
<gene>
    <name evidence="2" type="ORF">BDP27DRAFT_1210877</name>
</gene>